<dbReference type="WBParaSite" id="PSAMB.scaffold3261size19028.g20952.t1">
    <property type="protein sequence ID" value="PSAMB.scaffold3261size19028.g20952.t1"/>
    <property type="gene ID" value="PSAMB.scaffold3261size19028.g20952"/>
</dbReference>
<dbReference type="Proteomes" id="UP000887566">
    <property type="component" value="Unplaced"/>
</dbReference>
<keyword evidence="2" id="KW-1133">Transmembrane helix</keyword>
<keyword evidence="2" id="KW-0472">Membrane</keyword>
<keyword evidence="3" id="KW-1185">Reference proteome</keyword>
<evidence type="ECO:0000256" key="1">
    <source>
        <dbReference type="SAM" id="MobiDB-lite"/>
    </source>
</evidence>
<dbReference type="AlphaFoldDB" id="A0A914W6J1"/>
<reference evidence="4" key="1">
    <citation type="submission" date="2022-11" db="UniProtKB">
        <authorList>
            <consortium name="WormBaseParasite"/>
        </authorList>
    </citation>
    <scope>IDENTIFICATION</scope>
</reference>
<evidence type="ECO:0000256" key="2">
    <source>
        <dbReference type="SAM" id="Phobius"/>
    </source>
</evidence>
<feature type="region of interest" description="Disordered" evidence="1">
    <location>
        <begin position="1"/>
        <end position="32"/>
    </location>
</feature>
<sequence>MKYLGGFVPPPMPAHPKPMPWQASDGDDSERQGIIKQDSCFSDKSIRAGFILKVSTLVTIILAAVTGMVALAMLYPPTNYFAKSSPNRNGASL</sequence>
<feature type="transmembrane region" description="Helical" evidence="2">
    <location>
        <begin position="54"/>
        <end position="75"/>
    </location>
</feature>
<keyword evidence="2" id="KW-0812">Transmembrane</keyword>
<evidence type="ECO:0000313" key="4">
    <source>
        <dbReference type="WBParaSite" id="PSAMB.scaffold3261size19028.g20952.t1"/>
    </source>
</evidence>
<organism evidence="3 4">
    <name type="scientific">Plectus sambesii</name>
    <dbReference type="NCBI Taxonomy" id="2011161"/>
    <lineage>
        <taxon>Eukaryota</taxon>
        <taxon>Metazoa</taxon>
        <taxon>Ecdysozoa</taxon>
        <taxon>Nematoda</taxon>
        <taxon>Chromadorea</taxon>
        <taxon>Plectida</taxon>
        <taxon>Plectina</taxon>
        <taxon>Plectoidea</taxon>
        <taxon>Plectidae</taxon>
        <taxon>Plectus</taxon>
    </lineage>
</organism>
<protein>
    <submittedName>
        <fullName evidence="4">Uncharacterized protein</fullName>
    </submittedName>
</protein>
<name>A0A914W6J1_9BILA</name>
<accession>A0A914W6J1</accession>
<evidence type="ECO:0000313" key="3">
    <source>
        <dbReference type="Proteomes" id="UP000887566"/>
    </source>
</evidence>
<proteinExistence type="predicted"/>
<feature type="compositionally biased region" description="Pro residues" evidence="1">
    <location>
        <begin position="8"/>
        <end position="19"/>
    </location>
</feature>